<evidence type="ECO:0000313" key="4">
    <source>
        <dbReference type="Proteomes" id="UP000276133"/>
    </source>
</evidence>
<evidence type="ECO:0000256" key="1">
    <source>
        <dbReference type="SAM" id="SignalP"/>
    </source>
</evidence>
<evidence type="ECO:0000313" key="3">
    <source>
        <dbReference type="EMBL" id="RNA41114.1"/>
    </source>
</evidence>
<dbReference type="STRING" id="10195.A0A3M7SZB1"/>
<dbReference type="Proteomes" id="UP000276133">
    <property type="component" value="Unassembled WGS sequence"/>
</dbReference>
<proteinExistence type="predicted"/>
<organism evidence="3 4">
    <name type="scientific">Brachionus plicatilis</name>
    <name type="common">Marine rotifer</name>
    <name type="synonym">Brachionus muelleri</name>
    <dbReference type="NCBI Taxonomy" id="10195"/>
    <lineage>
        <taxon>Eukaryota</taxon>
        <taxon>Metazoa</taxon>
        <taxon>Spiralia</taxon>
        <taxon>Gnathifera</taxon>
        <taxon>Rotifera</taxon>
        <taxon>Eurotatoria</taxon>
        <taxon>Monogononta</taxon>
        <taxon>Pseudotrocha</taxon>
        <taxon>Ploima</taxon>
        <taxon>Brachionidae</taxon>
        <taxon>Brachionus</taxon>
    </lineage>
</organism>
<dbReference type="InterPro" id="IPR056862">
    <property type="entry name" value="VWA7_N"/>
</dbReference>
<keyword evidence="4" id="KW-1185">Reference proteome</keyword>
<dbReference type="AlphaFoldDB" id="A0A3M7SZB1"/>
<accession>A0A3M7SZB1</accession>
<dbReference type="Pfam" id="PF25107">
    <property type="entry name" value="VWA7_N"/>
    <property type="match status" value="2"/>
</dbReference>
<reference evidence="3 4" key="1">
    <citation type="journal article" date="2018" name="Sci. Rep.">
        <title>Genomic signatures of local adaptation to the degree of environmental predictability in rotifers.</title>
        <authorList>
            <person name="Franch-Gras L."/>
            <person name="Hahn C."/>
            <person name="Garcia-Roger E.M."/>
            <person name="Carmona M.J."/>
            <person name="Serra M."/>
            <person name="Gomez A."/>
        </authorList>
    </citation>
    <scope>NUCLEOTIDE SEQUENCE [LARGE SCALE GENOMIC DNA]</scope>
    <source>
        <strain evidence="3">HYR1</strain>
    </source>
</reference>
<feature type="signal peptide" evidence="1">
    <location>
        <begin position="1"/>
        <end position="26"/>
    </location>
</feature>
<feature type="domain" description="VWA7 N-terminal" evidence="2">
    <location>
        <begin position="97"/>
        <end position="236"/>
    </location>
</feature>
<dbReference type="PANTHER" id="PTHR14905:SF7">
    <property type="entry name" value="VON WILLEBRAND FACTOR A DOMAIN-CONTAINING PROTEIN 7"/>
    <property type="match status" value="1"/>
</dbReference>
<sequence>MPCATQKMLINFLLFFSTFFNDPVNCFVPGKIIDYVISESSTNAGQDIGRISETITHEQILERGLGKSITKFFYDQTDGPNRINLTKITNHYQDIRNIYADYYGKTVCTPKVSDIITVLLGPNVALVDLDPLTKDLPYAHFDAEKFNESNTRVMNFTNFIYFYLDLKDYEKALELSGQIMHTIHDFYSHSNWVEMGNVDRINRAIGTQDLYSMPIADEKDAETCLSNCELIETPCSTFTQSVIDFLKLLELTSALFECPIRYYKCKSNLAEFDKLVSGYYTGQKLSDGTPVPKPSNLLKCSHGGLIDVDSILLEPTGGINKDSGYYLFSPRADLHLVAAHLAINHTEYFFDQIRQKIGDQEFDKFLDLTYSSIELSRIPDNVTFLKMPNLR</sequence>
<dbReference type="OrthoDB" id="301415at2759"/>
<name>A0A3M7SZB1_BRAPC</name>
<feature type="domain" description="VWA7 N-terminal" evidence="2">
    <location>
        <begin position="265"/>
        <end position="362"/>
    </location>
</feature>
<dbReference type="InterPro" id="IPR052577">
    <property type="entry name" value="VWA7"/>
</dbReference>
<feature type="chain" id="PRO_5017946416" evidence="1">
    <location>
        <begin position="27"/>
        <end position="391"/>
    </location>
</feature>
<evidence type="ECO:0000259" key="2">
    <source>
        <dbReference type="Pfam" id="PF25107"/>
    </source>
</evidence>
<comment type="caution">
    <text evidence="3">The sequence shown here is derived from an EMBL/GenBank/DDBJ whole genome shotgun (WGS) entry which is preliminary data.</text>
</comment>
<protein>
    <submittedName>
        <fullName evidence="3">von Willebrand factor A domain-containing 7</fullName>
    </submittedName>
</protein>
<keyword evidence="1" id="KW-0732">Signal</keyword>
<gene>
    <name evidence="3" type="ORF">BpHYR1_013369</name>
</gene>
<dbReference type="PANTHER" id="PTHR14905">
    <property type="entry name" value="NG37"/>
    <property type="match status" value="1"/>
</dbReference>
<dbReference type="EMBL" id="REGN01000557">
    <property type="protein sequence ID" value="RNA41114.1"/>
    <property type="molecule type" value="Genomic_DNA"/>
</dbReference>